<evidence type="ECO:0000313" key="3">
    <source>
        <dbReference type="EMBL" id="QMT02588.1"/>
    </source>
</evidence>
<protein>
    <submittedName>
        <fullName evidence="3">Acyltransferase</fullName>
    </submittedName>
</protein>
<dbReference type="AlphaFoldDB" id="A0A7D7QZ00"/>
<dbReference type="PANTHER" id="PTHR23416">
    <property type="entry name" value="SIALIC ACID SYNTHASE-RELATED"/>
    <property type="match status" value="1"/>
</dbReference>
<keyword evidence="4" id="KW-1185">Reference proteome</keyword>
<sequence>MGADRGMSGVGRRDGLVNGVVASSLVPRRLRWRLLKVLGLDVAASTVDPQVYFGGRDVSIGEGAYFDAVAPIYVGNGVRIGSGVRIVTGRTVLGDVPSRDGGHVTASPVLIGAGARIGAGAVILPGVTVGEGAVIAADAVVVENCLPNSVYAGNPARLVEKS</sequence>
<dbReference type="EMBL" id="CP059491">
    <property type="protein sequence ID" value="QMT02588.1"/>
    <property type="molecule type" value="Genomic_DNA"/>
</dbReference>
<dbReference type="PANTHER" id="PTHR23416:SF23">
    <property type="entry name" value="ACETYLTRANSFERASE C18B11.09C-RELATED"/>
    <property type="match status" value="1"/>
</dbReference>
<gene>
    <name evidence="3" type="ORF">H1R19_05405</name>
</gene>
<evidence type="ECO:0000256" key="1">
    <source>
        <dbReference type="ARBA" id="ARBA00007274"/>
    </source>
</evidence>
<keyword evidence="2 3" id="KW-0808">Transferase</keyword>
<proteinExistence type="inferred from homology"/>
<dbReference type="SUPFAM" id="SSF51161">
    <property type="entry name" value="Trimeric LpxA-like enzymes"/>
    <property type="match status" value="1"/>
</dbReference>
<dbReference type="Pfam" id="PF00132">
    <property type="entry name" value="Hexapep"/>
    <property type="match status" value="1"/>
</dbReference>
<dbReference type="InterPro" id="IPR051159">
    <property type="entry name" value="Hexapeptide_acetyltransf"/>
</dbReference>
<organism evidence="3 4">
    <name type="scientific">Gordonia jinghuaiqii</name>
    <dbReference type="NCBI Taxonomy" id="2758710"/>
    <lineage>
        <taxon>Bacteria</taxon>
        <taxon>Bacillati</taxon>
        <taxon>Actinomycetota</taxon>
        <taxon>Actinomycetes</taxon>
        <taxon>Mycobacteriales</taxon>
        <taxon>Gordoniaceae</taxon>
        <taxon>Gordonia</taxon>
    </lineage>
</organism>
<evidence type="ECO:0000256" key="2">
    <source>
        <dbReference type="ARBA" id="ARBA00022679"/>
    </source>
</evidence>
<dbReference type="GO" id="GO:0008374">
    <property type="term" value="F:O-acyltransferase activity"/>
    <property type="evidence" value="ECO:0007669"/>
    <property type="project" value="TreeGrafter"/>
</dbReference>
<reference evidence="4" key="1">
    <citation type="submission" date="2020-07" db="EMBL/GenBank/DDBJ databases">
        <title>novel species isolated from the respiratory tract of Marmot.</title>
        <authorList>
            <person name="Zhang G."/>
        </authorList>
    </citation>
    <scope>NUCLEOTIDE SEQUENCE [LARGE SCALE GENOMIC DNA]</scope>
    <source>
        <strain evidence="4">686</strain>
    </source>
</reference>
<dbReference type="InterPro" id="IPR001451">
    <property type="entry name" value="Hexapep"/>
</dbReference>
<dbReference type="InterPro" id="IPR011004">
    <property type="entry name" value="Trimer_LpxA-like_sf"/>
</dbReference>
<dbReference type="Proteomes" id="UP000515663">
    <property type="component" value="Chromosome"/>
</dbReference>
<dbReference type="RefSeq" id="WP_219850771.1">
    <property type="nucleotide sequence ID" value="NZ_CP059491.1"/>
</dbReference>
<dbReference type="KEGG" id="gji:H1R19_05405"/>
<name>A0A7D7QZ00_9ACTN</name>
<dbReference type="Gene3D" id="2.160.10.10">
    <property type="entry name" value="Hexapeptide repeat proteins"/>
    <property type="match status" value="1"/>
</dbReference>
<comment type="similarity">
    <text evidence="1">Belongs to the transferase hexapeptide repeat family.</text>
</comment>
<evidence type="ECO:0000313" key="4">
    <source>
        <dbReference type="Proteomes" id="UP000515663"/>
    </source>
</evidence>
<keyword evidence="3" id="KW-0012">Acyltransferase</keyword>
<accession>A0A7D7QZ00</accession>